<dbReference type="PANTHER" id="PTHR43304">
    <property type="entry name" value="PHYTOCHROME-LIKE PROTEIN CPH1"/>
    <property type="match status" value="1"/>
</dbReference>
<feature type="region of interest" description="Disordered" evidence="16">
    <location>
        <begin position="1"/>
        <end position="28"/>
    </location>
</feature>
<proteinExistence type="predicted"/>
<keyword evidence="11" id="KW-0418">Kinase</keyword>
<dbReference type="InterPro" id="IPR013655">
    <property type="entry name" value="PAS_fold_3"/>
</dbReference>
<evidence type="ECO:0000259" key="18">
    <source>
        <dbReference type="PROSITE" id="PS50112"/>
    </source>
</evidence>
<evidence type="ECO:0000259" key="19">
    <source>
        <dbReference type="PROSITE" id="PS50113"/>
    </source>
</evidence>
<dbReference type="InterPro" id="IPR036890">
    <property type="entry name" value="HATPase_C_sf"/>
</dbReference>
<dbReference type="InterPro" id="IPR003594">
    <property type="entry name" value="HATPase_dom"/>
</dbReference>
<keyword evidence="12" id="KW-0408">Iron</keyword>
<evidence type="ECO:0000256" key="11">
    <source>
        <dbReference type="ARBA" id="ARBA00022777"/>
    </source>
</evidence>
<dbReference type="CDD" id="cd16917">
    <property type="entry name" value="HATPase_UhpB-NarQ-NarX-like"/>
    <property type="match status" value="1"/>
</dbReference>
<dbReference type="EC" id="2.7.13.3" evidence="4"/>
<dbReference type="Pfam" id="PF13188">
    <property type="entry name" value="PAS_8"/>
    <property type="match status" value="1"/>
</dbReference>
<keyword evidence="6" id="KW-0004">4Fe-4S</keyword>
<evidence type="ECO:0000256" key="7">
    <source>
        <dbReference type="ARBA" id="ARBA00022490"/>
    </source>
</evidence>
<keyword evidence="7" id="KW-0963">Cytoplasm</keyword>
<dbReference type="GO" id="GO:0016020">
    <property type="term" value="C:membrane"/>
    <property type="evidence" value="ECO:0007669"/>
    <property type="project" value="InterPro"/>
</dbReference>
<dbReference type="PROSITE" id="PS50113">
    <property type="entry name" value="PAC"/>
    <property type="match status" value="3"/>
</dbReference>
<comment type="caution">
    <text evidence="20">The sequence shown here is derived from an EMBL/GenBank/DDBJ whole genome shotgun (WGS) entry which is preliminary data.</text>
</comment>
<dbReference type="Gene3D" id="3.30.450.40">
    <property type="match status" value="1"/>
</dbReference>
<feature type="domain" description="PAC" evidence="19">
    <location>
        <begin position="367"/>
        <end position="419"/>
    </location>
</feature>
<gene>
    <name evidence="20" type="ORF">ENV62_06385</name>
</gene>
<evidence type="ECO:0000256" key="3">
    <source>
        <dbReference type="ARBA" id="ARBA00004496"/>
    </source>
</evidence>
<reference evidence="20" key="1">
    <citation type="journal article" date="2020" name="mSystems">
        <title>Genome- and Community-Level Interaction Insights into Carbon Utilization and Element Cycling Functions of Hydrothermarchaeota in Hydrothermal Sediment.</title>
        <authorList>
            <person name="Zhou Z."/>
            <person name="Liu Y."/>
            <person name="Xu W."/>
            <person name="Pan J."/>
            <person name="Luo Z.H."/>
            <person name="Li M."/>
        </authorList>
    </citation>
    <scope>NUCLEOTIDE SEQUENCE [LARGE SCALE GENOMIC DNA]</scope>
    <source>
        <strain evidence="20">SpSt-776</strain>
    </source>
</reference>
<keyword evidence="13" id="KW-0411">Iron-sulfur</keyword>
<evidence type="ECO:0000256" key="13">
    <source>
        <dbReference type="ARBA" id="ARBA00023014"/>
    </source>
</evidence>
<dbReference type="Pfam" id="PF08447">
    <property type="entry name" value="PAS_3"/>
    <property type="match status" value="2"/>
</dbReference>
<dbReference type="PANTHER" id="PTHR43304:SF1">
    <property type="entry name" value="PAC DOMAIN-CONTAINING PROTEIN"/>
    <property type="match status" value="1"/>
</dbReference>
<comment type="function">
    <text evidence="14">Member of the two-component regulatory system NreB/NreC involved in the control of dissimilatory nitrate/nitrite reduction in response to oxygen. NreB functions as a direct oxygen sensor histidine kinase which is autophosphorylated, in the absence of oxygen, probably at the conserved histidine residue, and transfers its phosphate group probably to a conserved aspartate residue of NreC. NreB/NreC activates the expression of the nitrate (narGHJI) and nitrite (nir) reductase operons, as well as the putative nitrate transporter gene narT.</text>
</comment>
<protein>
    <recommendedName>
        <fullName evidence="5">Oxygen sensor histidine kinase NreB</fullName>
        <ecNumber evidence="4">2.7.13.3</ecNumber>
    </recommendedName>
    <alternativeName>
        <fullName evidence="15">Nitrogen regulation protein B</fullName>
    </alternativeName>
</protein>
<sequence length="949" mass="108509">MPEDRGIAPAEAPAGISAEAGRQTQVEPQKVGLAPEEEKFRFMAEVAPLGIAIIGKDGTYKYVNPKFEEIFGYTLKDIPTGRDWFRKAYPDPVYRRKAVAVWKADYEASPLGEFGPKIYKVRCKDGAEKMINFRAVALAAGDCLIFYEDITQRLLAEEALKQSEENYRLLVNQSPAVLFKGYADGRVDFFDRKIEDLSGYRKEDFNTGRLKWTDLILPEDAPKAREAFLQALKGNGSYVREYRIRQRDGGIRWIQGRGQIFRKPDGRIDYVSGLFFDITEHKKVEEALRQSEERYRLLVNQIPAVVFQGYPDWSIDFLDEKIEALTGYAKEDFDSRRLKWCDLIPPEELDYVKQNFIDALKTSHKSYVREHRIRKKSGDYAWVQCRGQIFLDDRGKAVYVSGVTFDITQRKRAEEALRESERRYRLLAENVSDVIWTMDLNKRFTYVSPSVQVLRGFTPEEVMAQSIQEILTPASVELASAAFAEAMALESVRPDSGRSWTLELEQFRKDGSTVWTEVKASFLRDEKGHPVGILGVTRDISKRKEAEDKLRRREAILKAVSIAAEKFLQSDSWEKEIQEILAYLGQAAEVSRAYIFENFINPAGEILTSQRYEWAAPGVEPQIDNPQLQNFHWRAAGFGRWEEELSQGRVIVGHVREFPSSEQELLANQDIKSILVMPIFVGPHWWGMIGFDACQKEREWSAAELEALKAAASILGTAIQQEQRQHALRRTEEKLRFLTAELIKAQEKERKRLAVELHDELGHNLLALKLSIRSLERELTPKDSLKKTVNRLLLNIDETIEGVRRLYHDLSPGDLEDLGLTMALRNMVEDFKELHPKTKWCVKLDNLDGLFGVQEQTVIYRVVQEALTNIGKHAQAKKVSLSAYRERGGIVIVIQDNGKGFDPNKEEKQGLGLLAMEERIKILGGSFSLWSQKNRGTKISVTVPFPAEK</sequence>
<feature type="domain" description="PAS" evidence="18">
    <location>
        <begin position="163"/>
        <end position="235"/>
    </location>
</feature>
<dbReference type="InterPro" id="IPR052162">
    <property type="entry name" value="Sensor_kinase/Photoreceptor"/>
</dbReference>
<evidence type="ECO:0000256" key="6">
    <source>
        <dbReference type="ARBA" id="ARBA00022485"/>
    </source>
</evidence>
<keyword evidence="10" id="KW-0479">Metal-binding</keyword>
<dbReference type="InterPro" id="IPR035965">
    <property type="entry name" value="PAS-like_dom_sf"/>
</dbReference>
<dbReference type="PROSITE" id="PS50112">
    <property type="entry name" value="PAS"/>
    <property type="match status" value="4"/>
</dbReference>
<feature type="domain" description="PAS" evidence="18">
    <location>
        <begin position="291"/>
        <end position="363"/>
    </location>
</feature>
<organism evidence="20">
    <name type="scientific">Desulfobacca acetoxidans</name>
    <dbReference type="NCBI Taxonomy" id="60893"/>
    <lineage>
        <taxon>Bacteria</taxon>
        <taxon>Pseudomonadati</taxon>
        <taxon>Thermodesulfobacteriota</taxon>
        <taxon>Desulfobaccia</taxon>
        <taxon>Desulfobaccales</taxon>
        <taxon>Desulfobaccaceae</taxon>
        <taxon>Desulfobacca</taxon>
    </lineage>
</organism>
<dbReference type="GO" id="GO:0046983">
    <property type="term" value="F:protein dimerization activity"/>
    <property type="evidence" value="ECO:0007669"/>
    <property type="project" value="InterPro"/>
</dbReference>
<dbReference type="SUPFAM" id="SSF55785">
    <property type="entry name" value="PYP-like sensor domain (PAS domain)"/>
    <property type="match status" value="4"/>
</dbReference>
<dbReference type="SMART" id="SM00065">
    <property type="entry name" value="GAF"/>
    <property type="match status" value="1"/>
</dbReference>
<evidence type="ECO:0000256" key="8">
    <source>
        <dbReference type="ARBA" id="ARBA00022553"/>
    </source>
</evidence>
<dbReference type="InterPro" id="IPR000014">
    <property type="entry name" value="PAS"/>
</dbReference>
<evidence type="ECO:0000256" key="16">
    <source>
        <dbReference type="SAM" id="MobiDB-lite"/>
    </source>
</evidence>
<dbReference type="Gene3D" id="3.30.565.10">
    <property type="entry name" value="Histidine kinase-like ATPase, C-terminal domain"/>
    <property type="match status" value="1"/>
</dbReference>
<dbReference type="InterPro" id="IPR001610">
    <property type="entry name" value="PAC"/>
</dbReference>
<dbReference type="InterPro" id="IPR000700">
    <property type="entry name" value="PAS-assoc_C"/>
</dbReference>
<dbReference type="InterPro" id="IPR004358">
    <property type="entry name" value="Sig_transdc_His_kin-like_C"/>
</dbReference>
<evidence type="ECO:0000256" key="4">
    <source>
        <dbReference type="ARBA" id="ARBA00012438"/>
    </source>
</evidence>
<dbReference type="GO" id="GO:0005737">
    <property type="term" value="C:cytoplasm"/>
    <property type="evidence" value="ECO:0007669"/>
    <property type="project" value="UniProtKB-SubCell"/>
</dbReference>
<dbReference type="SMART" id="SM00086">
    <property type="entry name" value="PAC"/>
    <property type="match status" value="3"/>
</dbReference>
<dbReference type="InterPro" id="IPR011712">
    <property type="entry name" value="Sig_transdc_His_kin_sub3_dim/P"/>
</dbReference>
<evidence type="ECO:0000256" key="2">
    <source>
        <dbReference type="ARBA" id="ARBA00001966"/>
    </source>
</evidence>
<feature type="domain" description="Histidine kinase" evidence="17">
    <location>
        <begin position="756"/>
        <end position="947"/>
    </location>
</feature>
<evidence type="ECO:0000256" key="14">
    <source>
        <dbReference type="ARBA" id="ARBA00024827"/>
    </source>
</evidence>
<comment type="cofactor">
    <cofactor evidence="2">
        <name>[4Fe-4S] cluster</name>
        <dbReference type="ChEBI" id="CHEBI:49883"/>
    </cofactor>
</comment>
<dbReference type="Gene3D" id="1.20.5.1930">
    <property type="match status" value="1"/>
</dbReference>
<comment type="catalytic activity">
    <reaction evidence="1">
        <text>ATP + protein L-histidine = ADP + protein N-phospho-L-histidine.</text>
        <dbReference type="EC" id="2.7.13.3"/>
    </reaction>
</comment>
<dbReference type="AlphaFoldDB" id="A0A7C3SKU6"/>
<evidence type="ECO:0000256" key="15">
    <source>
        <dbReference type="ARBA" id="ARBA00030800"/>
    </source>
</evidence>
<dbReference type="InterPro" id="IPR029016">
    <property type="entry name" value="GAF-like_dom_sf"/>
</dbReference>
<feature type="domain" description="PAS" evidence="18">
    <location>
        <begin position="36"/>
        <end position="78"/>
    </location>
</feature>
<dbReference type="Gene3D" id="3.30.450.20">
    <property type="entry name" value="PAS domain"/>
    <property type="match status" value="4"/>
</dbReference>
<dbReference type="CDD" id="cd00130">
    <property type="entry name" value="PAS"/>
    <property type="match status" value="3"/>
</dbReference>
<dbReference type="NCBIfam" id="TIGR00229">
    <property type="entry name" value="sensory_box"/>
    <property type="match status" value="4"/>
</dbReference>
<dbReference type="SUPFAM" id="SSF55874">
    <property type="entry name" value="ATPase domain of HSP90 chaperone/DNA topoisomerase II/histidine kinase"/>
    <property type="match status" value="1"/>
</dbReference>
<evidence type="ECO:0000256" key="9">
    <source>
        <dbReference type="ARBA" id="ARBA00022679"/>
    </source>
</evidence>
<dbReference type="Pfam" id="PF01590">
    <property type="entry name" value="GAF"/>
    <property type="match status" value="1"/>
</dbReference>
<dbReference type="PROSITE" id="PS50109">
    <property type="entry name" value="HIS_KIN"/>
    <property type="match status" value="1"/>
</dbReference>
<feature type="domain" description="PAC" evidence="19">
    <location>
        <begin position="500"/>
        <end position="552"/>
    </location>
</feature>
<dbReference type="PRINTS" id="PR00344">
    <property type="entry name" value="BCTRLSENSOR"/>
</dbReference>
<dbReference type="GO" id="GO:0051539">
    <property type="term" value="F:4 iron, 4 sulfur cluster binding"/>
    <property type="evidence" value="ECO:0007669"/>
    <property type="project" value="UniProtKB-KW"/>
</dbReference>
<feature type="domain" description="PAS" evidence="18">
    <location>
        <begin position="420"/>
        <end position="490"/>
    </location>
</feature>
<dbReference type="SMART" id="SM00387">
    <property type="entry name" value="HATPase_c"/>
    <property type="match status" value="1"/>
</dbReference>
<dbReference type="SUPFAM" id="SSF55781">
    <property type="entry name" value="GAF domain-like"/>
    <property type="match status" value="1"/>
</dbReference>
<evidence type="ECO:0000259" key="17">
    <source>
        <dbReference type="PROSITE" id="PS50109"/>
    </source>
</evidence>
<evidence type="ECO:0000256" key="1">
    <source>
        <dbReference type="ARBA" id="ARBA00000085"/>
    </source>
</evidence>
<evidence type="ECO:0000256" key="10">
    <source>
        <dbReference type="ARBA" id="ARBA00022723"/>
    </source>
</evidence>
<keyword evidence="9" id="KW-0808">Transferase</keyword>
<feature type="domain" description="PAC" evidence="19">
    <location>
        <begin position="238"/>
        <end position="290"/>
    </location>
</feature>
<dbReference type="InterPro" id="IPR005467">
    <property type="entry name" value="His_kinase_dom"/>
</dbReference>
<dbReference type="SMART" id="SM00091">
    <property type="entry name" value="PAS"/>
    <property type="match status" value="4"/>
</dbReference>
<dbReference type="Pfam" id="PF13426">
    <property type="entry name" value="PAS_9"/>
    <property type="match status" value="1"/>
</dbReference>
<name>A0A7C3SKU6_9BACT</name>
<evidence type="ECO:0000256" key="12">
    <source>
        <dbReference type="ARBA" id="ARBA00023004"/>
    </source>
</evidence>
<dbReference type="GO" id="GO:0000155">
    <property type="term" value="F:phosphorelay sensor kinase activity"/>
    <property type="evidence" value="ECO:0007669"/>
    <property type="project" value="InterPro"/>
</dbReference>
<evidence type="ECO:0000313" key="20">
    <source>
        <dbReference type="EMBL" id="HGB14845.1"/>
    </source>
</evidence>
<dbReference type="Pfam" id="PF07730">
    <property type="entry name" value="HisKA_3"/>
    <property type="match status" value="1"/>
</dbReference>
<accession>A0A7C3SKU6</accession>
<dbReference type="Pfam" id="PF02518">
    <property type="entry name" value="HATPase_c"/>
    <property type="match status" value="1"/>
</dbReference>
<evidence type="ECO:0000256" key="5">
    <source>
        <dbReference type="ARBA" id="ARBA00017322"/>
    </source>
</evidence>
<dbReference type="GO" id="GO:0046872">
    <property type="term" value="F:metal ion binding"/>
    <property type="evidence" value="ECO:0007669"/>
    <property type="project" value="UniProtKB-KW"/>
</dbReference>
<comment type="subcellular location">
    <subcellularLocation>
        <location evidence="3">Cytoplasm</location>
    </subcellularLocation>
</comment>
<dbReference type="EMBL" id="DTHB01000043">
    <property type="protein sequence ID" value="HGB14845.1"/>
    <property type="molecule type" value="Genomic_DNA"/>
</dbReference>
<keyword evidence="8" id="KW-0597">Phosphoprotein</keyword>
<dbReference type="InterPro" id="IPR003018">
    <property type="entry name" value="GAF"/>
</dbReference>